<reference evidence="7" key="1">
    <citation type="journal article" date="2014" name="Nat. Genet.">
        <title>A reference genome for common bean and genome-wide analysis of dual domestications.</title>
        <authorList>
            <person name="Schmutz J."/>
            <person name="McClean P.E."/>
            <person name="Mamidi S."/>
            <person name="Wu G.A."/>
            <person name="Cannon S.B."/>
            <person name="Grimwood J."/>
            <person name="Jenkins J."/>
            <person name="Shu S."/>
            <person name="Song Q."/>
            <person name="Chavarro C."/>
            <person name="Torres-Torres M."/>
            <person name="Geffroy V."/>
            <person name="Moghaddam S.M."/>
            <person name="Gao D."/>
            <person name="Abernathy B."/>
            <person name="Barry K."/>
            <person name="Blair M."/>
            <person name="Brick M.A."/>
            <person name="Chovatia M."/>
            <person name="Gepts P."/>
            <person name="Goodstein D.M."/>
            <person name="Gonzales M."/>
            <person name="Hellsten U."/>
            <person name="Hyten D.L."/>
            <person name="Jia G."/>
            <person name="Kelly J.D."/>
            <person name="Kudrna D."/>
            <person name="Lee R."/>
            <person name="Richard M.M."/>
            <person name="Miklas P.N."/>
            <person name="Osorno J.M."/>
            <person name="Rodrigues J."/>
            <person name="Thareau V."/>
            <person name="Urrea C.A."/>
            <person name="Wang M."/>
            <person name="Yu Y."/>
            <person name="Zhang M."/>
            <person name="Wing R.A."/>
            <person name="Cregan P.B."/>
            <person name="Rokhsar D.S."/>
            <person name="Jackson S.A."/>
        </authorList>
    </citation>
    <scope>NUCLEOTIDE SEQUENCE [LARGE SCALE GENOMIC DNA]</scope>
    <source>
        <strain evidence="7">cv. G19833</strain>
    </source>
</reference>
<proteinExistence type="inferred from homology"/>
<evidence type="ECO:0000313" key="6">
    <source>
        <dbReference type="EMBL" id="ESW23145.1"/>
    </source>
</evidence>
<evidence type="ECO:0000256" key="2">
    <source>
        <dbReference type="ARBA" id="ARBA00022729"/>
    </source>
</evidence>
<dbReference type="PANTHER" id="PTHR22835">
    <property type="entry name" value="ZINC FINGER FYVE DOMAIN CONTAINING PROTEIN"/>
    <property type="match status" value="1"/>
</dbReference>
<comment type="similarity">
    <text evidence="1">Belongs to the 'GDSL' lipolytic enzyme family.</text>
</comment>
<dbReference type="GO" id="GO:0016788">
    <property type="term" value="F:hydrolase activity, acting on ester bonds"/>
    <property type="evidence" value="ECO:0007669"/>
    <property type="project" value="InterPro"/>
</dbReference>
<keyword evidence="3" id="KW-0378">Hydrolase</keyword>
<dbReference type="eggNOG" id="ENOG502QQSM">
    <property type="taxonomic scope" value="Eukaryota"/>
</dbReference>
<dbReference type="EMBL" id="CM002291">
    <property type="protein sequence ID" value="ESW23145.1"/>
    <property type="molecule type" value="Genomic_DNA"/>
</dbReference>
<feature type="signal peptide" evidence="5">
    <location>
        <begin position="1"/>
        <end position="23"/>
    </location>
</feature>
<dbReference type="Proteomes" id="UP000000226">
    <property type="component" value="Chromosome 4"/>
</dbReference>
<dbReference type="SMR" id="V7C1J7"/>
<dbReference type="AlphaFoldDB" id="V7C1J7"/>
<dbReference type="OrthoDB" id="1600564at2759"/>
<sequence length="386" mass="43206">MGLKRVRCFVFGLVGLLIIATKGEDDDSDDVVYRGKEYSAIYNFGDSNSDTGTFSAAFAMVFPPNGENFPQKLPTRNCDGRLIIDFICEELKMPYLSAYLDSIGSNFSYGANFAAGGSSIKQTGFSSITFGLQISQFMQFKSRTMALYNQTSHTRVDAPFKSRLPKSMNFSNALYTIDIGQNDLSFGFMSSDINSIRSTIPDILSQFSLGLQQLFNEGARYFWIHNTGPIGCLPRMNLMNKLTPEDLDSAGCRKNENEIAQEFNKQLKDTVFGLRTKLANAIFTYVDVYSAKYELIKNARNQGFVNPKKFCCGTSSGIHVDCGKKKMKNGREEYYKCKHPSKYISWDGVHYSQAANRWLSTLILNASFSHPPLPIGMLASKPQKQN</sequence>
<evidence type="ECO:0000313" key="7">
    <source>
        <dbReference type="Proteomes" id="UP000000226"/>
    </source>
</evidence>
<protein>
    <recommendedName>
        <fullName evidence="8">GDSL esterase/lipase</fullName>
    </recommendedName>
</protein>
<dbReference type="Gene3D" id="3.40.50.1110">
    <property type="entry name" value="SGNH hydrolase"/>
    <property type="match status" value="1"/>
</dbReference>
<evidence type="ECO:0008006" key="8">
    <source>
        <dbReference type="Google" id="ProtNLM"/>
    </source>
</evidence>
<accession>V7C1J7</accession>
<evidence type="ECO:0000256" key="4">
    <source>
        <dbReference type="ARBA" id="ARBA00023180"/>
    </source>
</evidence>
<evidence type="ECO:0000256" key="5">
    <source>
        <dbReference type="SAM" id="SignalP"/>
    </source>
</evidence>
<evidence type="ECO:0000256" key="3">
    <source>
        <dbReference type="ARBA" id="ARBA00022801"/>
    </source>
</evidence>
<name>V7C1J7_PHAVU</name>
<organism evidence="6 7">
    <name type="scientific">Phaseolus vulgaris</name>
    <name type="common">Kidney bean</name>
    <name type="synonym">French bean</name>
    <dbReference type="NCBI Taxonomy" id="3885"/>
    <lineage>
        <taxon>Eukaryota</taxon>
        <taxon>Viridiplantae</taxon>
        <taxon>Streptophyta</taxon>
        <taxon>Embryophyta</taxon>
        <taxon>Tracheophyta</taxon>
        <taxon>Spermatophyta</taxon>
        <taxon>Magnoliopsida</taxon>
        <taxon>eudicotyledons</taxon>
        <taxon>Gunneridae</taxon>
        <taxon>Pentapetalae</taxon>
        <taxon>rosids</taxon>
        <taxon>fabids</taxon>
        <taxon>Fabales</taxon>
        <taxon>Fabaceae</taxon>
        <taxon>Papilionoideae</taxon>
        <taxon>50 kb inversion clade</taxon>
        <taxon>NPAAA clade</taxon>
        <taxon>indigoferoid/millettioid clade</taxon>
        <taxon>Phaseoleae</taxon>
        <taxon>Phaseolus</taxon>
    </lineage>
</organism>
<evidence type="ECO:0000256" key="1">
    <source>
        <dbReference type="ARBA" id="ARBA00008668"/>
    </source>
</evidence>
<feature type="chain" id="PRO_5004754909" description="GDSL esterase/lipase" evidence="5">
    <location>
        <begin position="24"/>
        <end position="386"/>
    </location>
</feature>
<dbReference type="SUPFAM" id="SSF52266">
    <property type="entry name" value="SGNH hydrolase"/>
    <property type="match status" value="1"/>
</dbReference>
<dbReference type="CDD" id="cd01837">
    <property type="entry name" value="SGNH_plant_lipase_like"/>
    <property type="match status" value="1"/>
</dbReference>
<keyword evidence="2 5" id="KW-0732">Signal</keyword>
<dbReference type="InterPro" id="IPR001087">
    <property type="entry name" value="GDSL"/>
</dbReference>
<gene>
    <name evidence="6" type="ORF">PHAVU_004G022200g</name>
</gene>
<dbReference type="Gramene" id="ESW23145">
    <property type="protein sequence ID" value="ESW23145"/>
    <property type="gene ID" value="PHAVU_004G022200g"/>
</dbReference>
<dbReference type="PANTHER" id="PTHR22835:SF555">
    <property type="entry name" value="GDSL-LIKE LIPASE_ACYLHYDROLASE"/>
    <property type="match status" value="1"/>
</dbReference>
<dbReference type="OMA" id="YCCENCA"/>
<dbReference type="InterPro" id="IPR035669">
    <property type="entry name" value="SGNH_plant_lipase-like"/>
</dbReference>
<dbReference type="Pfam" id="PF00657">
    <property type="entry name" value="Lipase_GDSL"/>
    <property type="match status" value="1"/>
</dbReference>
<keyword evidence="7" id="KW-1185">Reference proteome</keyword>
<dbReference type="InterPro" id="IPR036514">
    <property type="entry name" value="SGNH_hydro_sf"/>
</dbReference>
<keyword evidence="4" id="KW-0325">Glycoprotein</keyword>